<dbReference type="InterPro" id="IPR013653">
    <property type="entry name" value="GCN5-like_dom"/>
</dbReference>
<evidence type="ECO:0000313" key="3">
    <source>
        <dbReference type="Proteomes" id="UP000814243"/>
    </source>
</evidence>
<dbReference type="AlphaFoldDB" id="A0A922SEU2"/>
<dbReference type="InterPro" id="IPR000182">
    <property type="entry name" value="GNAT_dom"/>
</dbReference>
<feature type="domain" description="N-acetyltransferase" evidence="1">
    <location>
        <begin position="153"/>
        <end position="278"/>
    </location>
</feature>
<dbReference type="InterPro" id="IPR053225">
    <property type="entry name" value="Acyl-CoA_N-acyltransferase"/>
</dbReference>
<dbReference type="InterPro" id="IPR016181">
    <property type="entry name" value="Acyl_CoA_acyltransferase"/>
</dbReference>
<name>A0A922SEU2_SPOEX</name>
<dbReference type="PANTHER" id="PTHR20958:SF6">
    <property type="entry name" value="GLYCINE N-ACYLTRANSFERASE-LIKE PROTEIN"/>
    <property type="match status" value="1"/>
</dbReference>
<dbReference type="PANTHER" id="PTHR20958">
    <property type="entry name" value="GLYCINE N-ACYLTRANSFERASE-LIKE PROTEIN"/>
    <property type="match status" value="1"/>
</dbReference>
<dbReference type="Gene3D" id="3.40.630.30">
    <property type="match status" value="2"/>
</dbReference>
<organism evidence="2 3">
    <name type="scientific">Spodoptera exigua</name>
    <name type="common">Beet armyworm</name>
    <name type="synonym">Noctua fulgens</name>
    <dbReference type="NCBI Taxonomy" id="7107"/>
    <lineage>
        <taxon>Eukaryota</taxon>
        <taxon>Metazoa</taxon>
        <taxon>Ecdysozoa</taxon>
        <taxon>Arthropoda</taxon>
        <taxon>Hexapoda</taxon>
        <taxon>Insecta</taxon>
        <taxon>Pterygota</taxon>
        <taxon>Neoptera</taxon>
        <taxon>Endopterygota</taxon>
        <taxon>Lepidoptera</taxon>
        <taxon>Glossata</taxon>
        <taxon>Ditrysia</taxon>
        <taxon>Noctuoidea</taxon>
        <taxon>Noctuidae</taxon>
        <taxon>Amphipyrinae</taxon>
        <taxon>Spodoptera</taxon>
    </lineage>
</organism>
<comment type="caution">
    <text evidence="2">The sequence shown here is derived from an EMBL/GenBank/DDBJ whole genome shotgun (WGS) entry which is preliminary data.</text>
</comment>
<sequence>MSDEPLQYFPPEKWGDLQSVFRKDWTRGVSAYAVLDTQRRWLAKGMDSNLKIYCPYGNIHNGMVAFNEKDLYYEIIIQCPSDDTSNLATALRTTKLIDWNKSVKVPFATRNVIDALNEIMDDVNVEVEEVFPYDTYILDTNKLYKDIRLPDGVIFKHLTTEHVNLIDSTWPYRYPSSDAYFELLIKLKYGYGLYMNNSLITWVLVSEAGTLLHLYTVEEHRRKGYAEVLLKLVSNALLADGRVVIAYCVPDNYNASKLYVKSGFVTADDVTWVYLRSK</sequence>
<accession>A0A922SEU2</accession>
<protein>
    <recommendedName>
        <fullName evidence="1">N-acetyltransferase domain-containing protein</fullName>
    </recommendedName>
</protein>
<evidence type="ECO:0000313" key="2">
    <source>
        <dbReference type="EMBL" id="KAH9634579.1"/>
    </source>
</evidence>
<reference evidence="2" key="1">
    <citation type="journal article" date="2021" name="G3 (Bethesda)">
        <title>Genome and transcriptome analysis of the beet armyworm Spodoptera exigua reveals targets for pest control. .</title>
        <authorList>
            <person name="Simon S."/>
            <person name="Breeschoten T."/>
            <person name="Jansen H.J."/>
            <person name="Dirks R.P."/>
            <person name="Schranz M.E."/>
            <person name="Ros V.I.D."/>
        </authorList>
    </citation>
    <scope>NUCLEOTIDE SEQUENCE</scope>
    <source>
        <strain evidence="2">TB_SE_WUR_2020</strain>
    </source>
</reference>
<dbReference type="PROSITE" id="PS51186">
    <property type="entry name" value="GNAT"/>
    <property type="match status" value="1"/>
</dbReference>
<gene>
    <name evidence="2" type="ORF">HF086_006204</name>
</gene>
<dbReference type="SUPFAM" id="SSF55729">
    <property type="entry name" value="Acyl-CoA N-acyltransferases (Nat)"/>
    <property type="match status" value="1"/>
</dbReference>
<evidence type="ECO:0000259" key="1">
    <source>
        <dbReference type="PROSITE" id="PS51186"/>
    </source>
</evidence>
<proteinExistence type="predicted"/>
<dbReference type="EMBL" id="JACEFF010000604">
    <property type="protein sequence ID" value="KAH9634579.1"/>
    <property type="molecule type" value="Genomic_DNA"/>
</dbReference>
<dbReference type="Pfam" id="PF08445">
    <property type="entry name" value="FR47"/>
    <property type="match status" value="1"/>
</dbReference>
<dbReference type="GO" id="GO:0016747">
    <property type="term" value="F:acyltransferase activity, transferring groups other than amino-acyl groups"/>
    <property type="evidence" value="ECO:0007669"/>
    <property type="project" value="InterPro"/>
</dbReference>
<dbReference type="Proteomes" id="UP000814243">
    <property type="component" value="Unassembled WGS sequence"/>
</dbReference>